<evidence type="ECO:0000313" key="3">
    <source>
        <dbReference type="Proteomes" id="UP001432322"/>
    </source>
</evidence>
<evidence type="ECO:0000256" key="1">
    <source>
        <dbReference type="SAM" id="MobiDB-lite"/>
    </source>
</evidence>
<name>A0AAV5VSA5_9BILA</name>
<dbReference type="AlphaFoldDB" id="A0AAV5VSA5"/>
<dbReference type="Proteomes" id="UP001432322">
    <property type="component" value="Unassembled WGS sequence"/>
</dbReference>
<feature type="region of interest" description="Disordered" evidence="1">
    <location>
        <begin position="57"/>
        <end position="91"/>
    </location>
</feature>
<organism evidence="2 3">
    <name type="scientific">Pristionchus fissidentatus</name>
    <dbReference type="NCBI Taxonomy" id="1538716"/>
    <lineage>
        <taxon>Eukaryota</taxon>
        <taxon>Metazoa</taxon>
        <taxon>Ecdysozoa</taxon>
        <taxon>Nematoda</taxon>
        <taxon>Chromadorea</taxon>
        <taxon>Rhabditida</taxon>
        <taxon>Rhabditina</taxon>
        <taxon>Diplogasteromorpha</taxon>
        <taxon>Diplogasteroidea</taxon>
        <taxon>Neodiplogasteridae</taxon>
        <taxon>Pristionchus</taxon>
    </lineage>
</organism>
<gene>
    <name evidence="2" type="ORF">PFISCL1PPCAC_12204</name>
</gene>
<accession>A0AAV5VSA5</accession>
<comment type="caution">
    <text evidence="2">The sequence shown here is derived from an EMBL/GenBank/DDBJ whole genome shotgun (WGS) entry which is preliminary data.</text>
</comment>
<sequence>MAALQYPVVVADIPVRWDEAAWLPDPSPVFEDTANANYSVIREIDSHDLLLQQLVAPSSMRPMSADDDSDSGSGGNSDASGPDTVTTNASL</sequence>
<dbReference type="EMBL" id="BTSY01000003">
    <property type="protein sequence ID" value="GMT20907.1"/>
    <property type="molecule type" value="Genomic_DNA"/>
</dbReference>
<protein>
    <submittedName>
        <fullName evidence="2">Uncharacterized protein</fullName>
    </submittedName>
</protein>
<reference evidence="2" key="1">
    <citation type="submission" date="2023-10" db="EMBL/GenBank/DDBJ databases">
        <title>Genome assembly of Pristionchus species.</title>
        <authorList>
            <person name="Yoshida K."/>
            <person name="Sommer R.J."/>
        </authorList>
    </citation>
    <scope>NUCLEOTIDE SEQUENCE</scope>
    <source>
        <strain evidence="2">RS5133</strain>
    </source>
</reference>
<keyword evidence="3" id="KW-1185">Reference proteome</keyword>
<proteinExistence type="predicted"/>
<evidence type="ECO:0000313" key="2">
    <source>
        <dbReference type="EMBL" id="GMT20907.1"/>
    </source>
</evidence>